<keyword evidence="4 9" id="KW-0456">Lyase</keyword>
<dbReference type="AlphaFoldDB" id="A0A7C1SE67"/>
<sequence length="446" mass="50448">MRFYSTNLQAPAVDLRQALLTGQAPDKGLYMPENIPVIPPEEIYSWREKSYPEVAFAVMRRWTRGLLTDDELLRICYECYDYPVPLERVTGRRYLLRLDRGPTASFKDFAARMMARLLRHILKTEGGELVILTATSGDTGSAVASAFHNVDRIRMLVLFPLAEVSDRQRRQMTTLGGNVTTIGIDGKFDDCQALVKQAFTDPKLGHIRFSSANSINIGRLLPQSVYYFYAACRLTEKGERLVVSVPSGNFGNMCAGMLAWRMGLPAQKFVIATNENDEFPRFLATGRYEKIVPSRKCISNAMNVGHPSNLPRLVALYGGVMDEQGNVKKEPDFAAMRREMFATSVTDEQTRQTIVDTWQRYHTLLEPHGAVGWFGLERYLEASPAEPVVSIETAHPAKFPEEIRSLLGIEPELPPSLAGLDTRPEYYETGPADYRWFREFLQSRLK</sequence>
<dbReference type="Gene3D" id="3.40.50.1100">
    <property type="match status" value="2"/>
</dbReference>
<dbReference type="InterPro" id="IPR001926">
    <property type="entry name" value="TrpB-like_PALP"/>
</dbReference>
<dbReference type="SUPFAM" id="SSF53686">
    <property type="entry name" value="Tryptophan synthase beta subunit-like PLP-dependent enzymes"/>
    <property type="match status" value="1"/>
</dbReference>
<evidence type="ECO:0000256" key="3">
    <source>
        <dbReference type="ARBA" id="ARBA00022898"/>
    </source>
</evidence>
<evidence type="ECO:0000256" key="5">
    <source>
        <dbReference type="NCBIfam" id="TIGR00260"/>
    </source>
</evidence>
<gene>
    <name evidence="10" type="ORF">ENP62_00895</name>
    <name evidence="9" type="ORF">ENP94_04345</name>
    <name evidence="11" type="ORF">ENS16_05400</name>
</gene>
<dbReference type="EMBL" id="DSTU01000007">
    <property type="protein sequence ID" value="HFJ54106.1"/>
    <property type="molecule type" value="Genomic_DNA"/>
</dbReference>
<comment type="cofactor">
    <cofactor evidence="1 6">
        <name>pyridoxal 5'-phosphate</name>
        <dbReference type="ChEBI" id="CHEBI:597326"/>
    </cofactor>
</comment>
<dbReference type="GO" id="GO:0009088">
    <property type="term" value="P:threonine biosynthetic process"/>
    <property type="evidence" value="ECO:0007669"/>
    <property type="project" value="UniProtKB-UniRule"/>
</dbReference>
<evidence type="ECO:0000256" key="4">
    <source>
        <dbReference type="ARBA" id="ARBA00023239"/>
    </source>
</evidence>
<dbReference type="InterPro" id="IPR037158">
    <property type="entry name" value="Thr_synth_N_sf"/>
</dbReference>
<dbReference type="EC" id="4.2.3.1" evidence="5"/>
<keyword evidence="3 6" id="KW-0663">Pyridoxal phosphate</keyword>
<feature type="domain" description="Tryptophan synthase beta chain-like PALP" evidence="7">
    <location>
        <begin position="93"/>
        <end position="391"/>
    </location>
</feature>
<dbReference type="EMBL" id="DSLG01000004">
    <property type="protein sequence ID" value="HEA87224.1"/>
    <property type="molecule type" value="Genomic_DNA"/>
</dbReference>
<evidence type="ECO:0000259" key="7">
    <source>
        <dbReference type="Pfam" id="PF00291"/>
    </source>
</evidence>
<evidence type="ECO:0000313" key="9">
    <source>
        <dbReference type="EMBL" id="HEA87224.1"/>
    </source>
</evidence>
<feature type="modified residue" description="N6-(pyridoxal phosphate)lysine" evidence="6">
    <location>
        <position position="107"/>
    </location>
</feature>
<evidence type="ECO:0000256" key="2">
    <source>
        <dbReference type="ARBA" id="ARBA00005517"/>
    </source>
</evidence>
<evidence type="ECO:0000256" key="6">
    <source>
        <dbReference type="PIRSR" id="PIRSR604450-51"/>
    </source>
</evidence>
<dbReference type="GO" id="GO:0004795">
    <property type="term" value="F:threonine synthase activity"/>
    <property type="evidence" value="ECO:0007669"/>
    <property type="project" value="UniProtKB-UniRule"/>
</dbReference>
<accession>A0A7C1SE67</accession>
<dbReference type="PANTHER" id="PTHR42690">
    <property type="entry name" value="THREONINE SYNTHASE FAMILY MEMBER"/>
    <property type="match status" value="1"/>
</dbReference>
<organism evidence="9">
    <name type="scientific">candidate division WOR-3 bacterium</name>
    <dbReference type="NCBI Taxonomy" id="2052148"/>
    <lineage>
        <taxon>Bacteria</taxon>
        <taxon>Bacteria division WOR-3</taxon>
    </lineage>
</organism>
<comment type="similarity">
    <text evidence="2">Belongs to the threonine synthase family.</text>
</comment>
<evidence type="ECO:0000259" key="8">
    <source>
        <dbReference type="Pfam" id="PF14821"/>
    </source>
</evidence>
<dbReference type="InterPro" id="IPR004450">
    <property type="entry name" value="Thr_synthase-like"/>
</dbReference>
<dbReference type="InterPro" id="IPR029144">
    <property type="entry name" value="Thr_synth_N"/>
</dbReference>
<dbReference type="PANTHER" id="PTHR42690:SF1">
    <property type="entry name" value="THREONINE SYNTHASE-LIKE 2"/>
    <property type="match status" value="1"/>
</dbReference>
<proteinExistence type="inferred from homology"/>
<dbReference type="Gene3D" id="3.90.1380.10">
    <property type="entry name" value="Threonine synthase, N-terminal domain"/>
    <property type="match status" value="1"/>
</dbReference>
<evidence type="ECO:0000313" key="10">
    <source>
        <dbReference type="EMBL" id="HEE18096.1"/>
    </source>
</evidence>
<comment type="caution">
    <text evidence="9">The sequence shown here is derived from an EMBL/GenBank/DDBJ whole genome shotgun (WGS) entry which is preliminary data.</text>
</comment>
<reference evidence="9" key="1">
    <citation type="journal article" date="2020" name="mSystems">
        <title>Genome- and Community-Level Interaction Insights into Carbon Utilization and Element Cycling Functions of Hydrothermarchaeota in Hydrothermal Sediment.</title>
        <authorList>
            <person name="Zhou Z."/>
            <person name="Liu Y."/>
            <person name="Xu W."/>
            <person name="Pan J."/>
            <person name="Luo Z.H."/>
            <person name="Li M."/>
        </authorList>
    </citation>
    <scope>NUCLEOTIDE SEQUENCE [LARGE SCALE GENOMIC DNA]</scope>
    <source>
        <strain evidence="10">SpSt-236</strain>
        <strain evidence="9">SpSt-265</strain>
        <strain evidence="11">SpSt-465</strain>
    </source>
</reference>
<protein>
    <recommendedName>
        <fullName evidence="5">Threonine synthase</fullName>
        <ecNumber evidence="5">4.2.3.1</ecNumber>
    </recommendedName>
</protein>
<name>A0A7C1SE67_UNCW3</name>
<evidence type="ECO:0000256" key="1">
    <source>
        <dbReference type="ARBA" id="ARBA00001933"/>
    </source>
</evidence>
<evidence type="ECO:0000313" key="11">
    <source>
        <dbReference type="EMBL" id="HFJ54106.1"/>
    </source>
</evidence>
<dbReference type="EMBL" id="DSKA01000071">
    <property type="protein sequence ID" value="HEE18096.1"/>
    <property type="molecule type" value="Genomic_DNA"/>
</dbReference>
<dbReference type="NCBIfam" id="TIGR00260">
    <property type="entry name" value="thrC"/>
    <property type="match status" value="1"/>
</dbReference>
<dbReference type="Pfam" id="PF00291">
    <property type="entry name" value="PALP"/>
    <property type="match status" value="1"/>
</dbReference>
<dbReference type="InterPro" id="IPR036052">
    <property type="entry name" value="TrpB-like_PALP_sf"/>
</dbReference>
<dbReference type="Pfam" id="PF14821">
    <property type="entry name" value="Thr_synth_N"/>
    <property type="match status" value="1"/>
</dbReference>
<dbReference type="InterPro" id="IPR051166">
    <property type="entry name" value="Threonine_Synthase"/>
</dbReference>
<feature type="domain" description="Threonine synthase N-terminal" evidence="8">
    <location>
        <begin position="2"/>
        <end position="80"/>
    </location>
</feature>